<gene>
    <name evidence="1" type="ORF">AG1IA_02443</name>
</gene>
<reference evidence="1 2" key="1">
    <citation type="journal article" date="2013" name="Nat. Commun.">
        <title>The evolution and pathogenic mechanisms of the rice sheath blight pathogen.</title>
        <authorList>
            <person name="Zheng A."/>
            <person name="Lin R."/>
            <person name="Xu L."/>
            <person name="Qin P."/>
            <person name="Tang C."/>
            <person name="Ai P."/>
            <person name="Zhang D."/>
            <person name="Liu Y."/>
            <person name="Sun Z."/>
            <person name="Feng H."/>
            <person name="Wang Y."/>
            <person name="Chen Y."/>
            <person name="Liang X."/>
            <person name="Fu R."/>
            <person name="Li Q."/>
            <person name="Zhang J."/>
            <person name="Yu X."/>
            <person name="Xie Z."/>
            <person name="Ding L."/>
            <person name="Guan P."/>
            <person name="Tang J."/>
            <person name="Liang Y."/>
            <person name="Wang S."/>
            <person name="Deng Q."/>
            <person name="Li S."/>
            <person name="Zhu J."/>
            <person name="Wang L."/>
            <person name="Liu H."/>
            <person name="Li P."/>
        </authorList>
    </citation>
    <scope>NUCLEOTIDE SEQUENCE [LARGE SCALE GENOMIC DNA]</scope>
    <source>
        <strain evidence="2">AG-1 IA</strain>
    </source>
</reference>
<sequence>MTKSPRRADINRRCIKRLGKKTKSKKRRVAVSAAAAGLNQRRWRMGRGYCQRP</sequence>
<protein>
    <submittedName>
        <fullName evidence="1">Uncharacterized protein</fullName>
    </submittedName>
</protein>
<name>L8X340_THACA</name>
<dbReference type="AlphaFoldDB" id="L8X340"/>
<accession>L8X340</accession>
<evidence type="ECO:0000313" key="1">
    <source>
        <dbReference type="EMBL" id="ELU43522.1"/>
    </source>
</evidence>
<dbReference type="EMBL" id="AFRT01000530">
    <property type="protein sequence ID" value="ELU43522.1"/>
    <property type="molecule type" value="Genomic_DNA"/>
</dbReference>
<organism evidence="1 2">
    <name type="scientific">Thanatephorus cucumeris (strain AG1-IA)</name>
    <name type="common">Rice sheath blight fungus</name>
    <name type="synonym">Rhizoctonia solani</name>
    <dbReference type="NCBI Taxonomy" id="983506"/>
    <lineage>
        <taxon>Eukaryota</taxon>
        <taxon>Fungi</taxon>
        <taxon>Dikarya</taxon>
        <taxon>Basidiomycota</taxon>
        <taxon>Agaricomycotina</taxon>
        <taxon>Agaricomycetes</taxon>
        <taxon>Cantharellales</taxon>
        <taxon>Ceratobasidiaceae</taxon>
        <taxon>Rhizoctonia</taxon>
        <taxon>Rhizoctonia solani AG-1</taxon>
    </lineage>
</organism>
<evidence type="ECO:0000313" key="2">
    <source>
        <dbReference type="Proteomes" id="UP000011668"/>
    </source>
</evidence>
<comment type="caution">
    <text evidence="1">The sequence shown here is derived from an EMBL/GenBank/DDBJ whole genome shotgun (WGS) entry which is preliminary data.</text>
</comment>
<dbReference type="Proteomes" id="UP000011668">
    <property type="component" value="Unassembled WGS sequence"/>
</dbReference>
<proteinExistence type="predicted"/>
<dbReference type="HOGENOM" id="CLU_3070323_0_0_1"/>
<keyword evidence="2" id="KW-1185">Reference proteome</keyword>